<evidence type="ECO:0000313" key="14">
    <source>
        <dbReference type="EMBL" id="SEN16218.1"/>
    </source>
</evidence>
<dbReference type="InterPro" id="IPR014017">
    <property type="entry name" value="DNA_helicase_UvrD-like_C"/>
</dbReference>
<protein>
    <recommendedName>
        <fullName evidence="9">DNA 3'-5' helicase</fullName>
        <ecNumber evidence="9">5.6.2.4</ecNumber>
    </recommendedName>
</protein>
<evidence type="ECO:0000256" key="4">
    <source>
        <dbReference type="ARBA" id="ARBA00022806"/>
    </source>
</evidence>
<keyword evidence="6" id="KW-0238">DNA-binding</keyword>
<evidence type="ECO:0000256" key="7">
    <source>
        <dbReference type="ARBA" id="ARBA00023235"/>
    </source>
</evidence>
<dbReference type="GO" id="GO:0003677">
    <property type="term" value="F:DNA binding"/>
    <property type="evidence" value="ECO:0007669"/>
    <property type="project" value="UniProtKB-KW"/>
</dbReference>
<dbReference type="EMBL" id="FOBW01000009">
    <property type="protein sequence ID" value="SEN16218.1"/>
    <property type="molecule type" value="Genomic_DNA"/>
</dbReference>
<evidence type="ECO:0000256" key="2">
    <source>
        <dbReference type="ARBA" id="ARBA00022741"/>
    </source>
</evidence>
<evidence type="ECO:0000259" key="13">
    <source>
        <dbReference type="PROSITE" id="PS51217"/>
    </source>
</evidence>
<dbReference type="CDD" id="cd17932">
    <property type="entry name" value="DEXQc_UvrD"/>
    <property type="match status" value="1"/>
</dbReference>
<dbReference type="InterPro" id="IPR027417">
    <property type="entry name" value="P-loop_NTPase"/>
</dbReference>
<organism evidence="14 15">
    <name type="scientific">Mesobacillus persicus</name>
    <dbReference type="NCBI Taxonomy" id="930146"/>
    <lineage>
        <taxon>Bacteria</taxon>
        <taxon>Bacillati</taxon>
        <taxon>Bacillota</taxon>
        <taxon>Bacilli</taxon>
        <taxon>Bacillales</taxon>
        <taxon>Bacillaceae</taxon>
        <taxon>Mesobacillus</taxon>
    </lineage>
</organism>
<dbReference type="GO" id="GO:0016887">
    <property type="term" value="F:ATP hydrolysis activity"/>
    <property type="evidence" value="ECO:0007669"/>
    <property type="project" value="RHEA"/>
</dbReference>
<dbReference type="OrthoDB" id="9810135at2"/>
<comment type="catalytic activity">
    <reaction evidence="8">
        <text>Couples ATP hydrolysis with the unwinding of duplex DNA by translocating in the 3'-5' direction.</text>
        <dbReference type="EC" id="5.6.2.4"/>
    </reaction>
</comment>
<evidence type="ECO:0000256" key="1">
    <source>
        <dbReference type="ARBA" id="ARBA00009922"/>
    </source>
</evidence>
<dbReference type="EC" id="5.6.2.4" evidence="9"/>
<name>A0A1H8EBT3_9BACI</name>
<evidence type="ECO:0000313" key="15">
    <source>
        <dbReference type="Proteomes" id="UP000198553"/>
    </source>
</evidence>
<dbReference type="PANTHER" id="PTHR11070:SF2">
    <property type="entry name" value="ATP-DEPENDENT DNA HELICASE SRS2"/>
    <property type="match status" value="1"/>
</dbReference>
<dbReference type="GO" id="GO:0005829">
    <property type="term" value="C:cytosol"/>
    <property type="evidence" value="ECO:0007669"/>
    <property type="project" value="TreeGrafter"/>
</dbReference>
<dbReference type="CDD" id="cd18807">
    <property type="entry name" value="SF1_C_UvrD"/>
    <property type="match status" value="1"/>
</dbReference>
<dbReference type="PROSITE" id="PS51217">
    <property type="entry name" value="UVRD_HELICASE_CTER"/>
    <property type="match status" value="1"/>
</dbReference>
<dbReference type="Gene3D" id="3.40.50.300">
    <property type="entry name" value="P-loop containing nucleotide triphosphate hydrolases"/>
    <property type="match status" value="2"/>
</dbReference>
<dbReference type="SUPFAM" id="SSF52540">
    <property type="entry name" value="P-loop containing nucleoside triphosphate hydrolases"/>
    <property type="match status" value="1"/>
</dbReference>
<dbReference type="GO" id="GO:0005524">
    <property type="term" value="F:ATP binding"/>
    <property type="evidence" value="ECO:0007669"/>
    <property type="project" value="UniProtKB-UniRule"/>
</dbReference>
<keyword evidence="3 11" id="KW-0378">Hydrolase</keyword>
<dbReference type="AlphaFoldDB" id="A0A1H8EBT3"/>
<feature type="binding site" evidence="11">
    <location>
        <begin position="161"/>
        <end position="168"/>
    </location>
    <ligand>
        <name>ATP</name>
        <dbReference type="ChEBI" id="CHEBI:30616"/>
    </ligand>
</feature>
<keyword evidence="4 11" id="KW-0347">Helicase</keyword>
<keyword evidence="5 11" id="KW-0067">ATP-binding</keyword>
<dbReference type="GO" id="GO:0043138">
    <property type="term" value="F:3'-5' DNA helicase activity"/>
    <property type="evidence" value="ECO:0007669"/>
    <property type="project" value="UniProtKB-EC"/>
</dbReference>
<dbReference type="Pfam" id="PF00580">
    <property type="entry name" value="UvrD-helicase"/>
    <property type="match status" value="1"/>
</dbReference>
<dbReference type="InterPro" id="IPR014016">
    <property type="entry name" value="UvrD-like_ATP-bd"/>
</dbReference>
<evidence type="ECO:0000256" key="9">
    <source>
        <dbReference type="ARBA" id="ARBA00034808"/>
    </source>
</evidence>
<dbReference type="Proteomes" id="UP000198553">
    <property type="component" value="Unassembled WGS sequence"/>
</dbReference>
<gene>
    <name evidence="14" type="ORF">SAMN05192533_109215</name>
</gene>
<evidence type="ECO:0000256" key="5">
    <source>
        <dbReference type="ARBA" id="ARBA00022840"/>
    </source>
</evidence>
<comment type="catalytic activity">
    <reaction evidence="10">
        <text>ATP + H2O = ADP + phosphate + H(+)</text>
        <dbReference type="Rhea" id="RHEA:13065"/>
        <dbReference type="ChEBI" id="CHEBI:15377"/>
        <dbReference type="ChEBI" id="CHEBI:15378"/>
        <dbReference type="ChEBI" id="CHEBI:30616"/>
        <dbReference type="ChEBI" id="CHEBI:43474"/>
        <dbReference type="ChEBI" id="CHEBI:456216"/>
        <dbReference type="EC" id="5.6.2.4"/>
    </reaction>
</comment>
<keyword evidence="7" id="KW-0413">Isomerase</keyword>
<dbReference type="InterPro" id="IPR000212">
    <property type="entry name" value="DNA_helicase_UvrD/REP"/>
</dbReference>
<accession>A0A1H8EBT3</accession>
<dbReference type="Pfam" id="PF13361">
    <property type="entry name" value="UvrD_C"/>
    <property type="match status" value="1"/>
</dbReference>
<dbReference type="RefSeq" id="WP_090746836.1">
    <property type="nucleotide sequence ID" value="NZ_FOBW01000009.1"/>
</dbReference>
<keyword evidence="2 11" id="KW-0547">Nucleotide-binding</keyword>
<sequence length="771" mass="89026">MKTAFYKNSKISLENINREDYQTLYDDGKRGFLSCSVCGESVRLYLGIQEQPFFYHHIKKNTPCEESTSESSPRESNNSFRVQDGFRLPKSRAVLTTEPEAATFQHHQVLKIQRPFTKTKRVETNNQEYGYIKELKNAGIRFDENQEQAVINTEGPLLILAGAGSGKTRVLTARTAYMLVELNIIPNRIMLVTFTAKAAAEMKKRLISYPGLEQAQIQSIVSGTFHSIFYKILLFHHRQKWSGENLLKMEWQREQIVREAGRKLGLDDKEFAYDLALQQIGLWKNMLCSPGQVKPADPWEEKVSLLYRDYEAVKERNGLYDFDDMLLGCYRLFKDQPHLLEQYQNRFDYFLIDEFQDINKVQYELIKMLSARTKNVCAVGDDDQSIYAFRGSDPTYLLEFEKDFPGTNKVILNQNYRSPHEIVETANTIIVANQQRFAKEMKAQYSISTKPVVFYPYDEEEEATMILTDIQEKIKRGAEPADFAVLFRTNTASRAIFERLATSSLPFKMDQDIESFYERFMVRGILAFFRLSLDEDNGDAVKNILPSLFLKQSVFRDLQAESILNDCSMLEALSHVKTGFAFQEQKLKKLVPIVRSLSSLSPVIAIDRVEKDLGFQDFMKKRGSEGNKWEKGSDDIRDLKVAARHTKNIREFVEHADHMIAMNREIKELGKKRGNAIILSTIHRAKGLEYKYVYVLGTVEGGIPHDFALDSFRNGELQPLEEERRLLYVAVTRAMEQLYLSVPLHRRGRKANPSRFITGLRKELQSKEPVK</sequence>
<evidence type="ECO:0000259" key="12">
    <source>
        <dbReference type="PROSITE" id="PS51198"/>
    </source>
</evidence>
<evidence type="ECO:0000256" key="6">
    <source>
        <dbReference type="ARBA" id="ARBA00023125"/>
    </source>
</evidence>
<keyword evidence="15" id="KW-1185">Reference proteome</keyword>
<dbReference type="Gene3D" id="1.10.486.10">
    <property type="entry name" value="PCRA, domain 4"/>
    <property type="match status" value="1"/>
</dbReference>
<proteinExistence type="inferred from homology"/>
<reference evidence="15" key="1">
    <citation type="submission" date="2016-10" db="EMBL/GenBank/DDBJ databases">
        <authorList>
            <person name="Varghese N."/>
            <person name="Submissions S."/>
        </authorList>
    </citation>
    <scope>NUCLEOTIDE SEQUENCE [LARGE SCALE GENOMIC DNA]</scope>
    <source>
        <strain evidence="15">B48,IBRC-M 10115,DSM 25386,CECT 8001</strain>
    </source>
</reference>
<dbReference type="STRING" id="930146.SAMN05192533_109215"/>
<feature type="domain" description="UvrD-like helicase ATP-binding" evidence="12">
    <location>
        <begin position="140"/>
        <end position="419"/>
    </location>
</feature>
<evidence type="ECO:0000256" key="3">
    <source>
        <dbReference type="ARBA" id="ARBA00022801"/>
    </source>
</evidence>
<dbReference type="InterPro" id="IPR013986">
    <property type="entry name" value="DExx_box_DNA_helicase_dom_sf"/>
</dbReference>
<dbReference type="Gene3D" id="1.10.10.160">
    <property type="match status" value="1"/>
</dbReference>
<dbReference type="PANTHER" id="PTHR11070">
    <property type="entry name" value="UVRD / RECB / PCRA DNA HELICASE FAMILY MEMBER"/>
    <property type="match status" value="1"/>
</dbReference>
<feature type="domain" description="UvrD-like helicase C-terminal" evidence="13">
    <location>
        <begin position="420"/>
        <end position="687"/>
    </location>
</feature>
<dbReference type="PROSITE" id="PS51198">
    <property type="entry name" value="UVRD_HELICASE_ATP_BIND"/>
    <property type="match status" value="1"/>
</dbReference>
<evidence type="ECO:0000256" key="11">
    <source>
        <dbReference type="PROSITE-ProRule" id="PRU00560"/>
    </source>
</evidence>
<dbReference type="GO" id="GO:0000725">
    <property type="term" value="P:recombinational repair"/>
    <property type="evidence" value="ECO:0007669"/>
    <property type="project" value="TreeGrafter"/>
</dbReference>
<evidence type="ECO:0000256" key="8">
    <source>
        <dbReference type="ARBA" id="ARBA00034617"/>
    </source>
</evidence>
<comment type="similarity">
    <text evidence="1">Belongs to the helicase family. UvrD subfamily.</text>
</comment>
<dbReference type="GO" id="GO:0033202">
    <property type="term" value="C:DNA helicase complex"/>
    <property type="evidence" value="ECO:0007669"/>
    <property type="project" value="TreeGrafter"/>
</dbReference>
<evidence type="ECO:0000256" key="10">
    <source>
        <dbReference type="ARBA" id="ARBA00048988"/>
    </source>
</evidence>